<organism evidence="2 3">
    <name type="scientific">Massarina eburnea CBS 473.64</name>
    <dbReference type="NCBI Taxonomy" id="1395130"/>
    <lineage>
        <taxon>Eukaryota</taxon>
        <taxon>Fungi</taxon>
        <taxon>Dikarya</taxon>
        <taxon>Ascomycota</taxon>
        <taxon>Pezizomycotina</taxon>
        <taxon>Dothideomycetes</taxon>
        <taxon>Pleosporomycetidae</taxon>
        <taxon>Pleosporales</taxon>
        <taxon>Massarineae</taxon>
        <taxon>Massarinaceae</taxon>
        <taxon>Massarina</taxon>
    </lineage>
</organism>
<accession>A0A6A6S1S8</accession>
<evidence type="ECO:0000256" key="1">
    <source>
        <dbReference type="SAM" id="MobiDB-lite"/>
    </source>
</evidence>
<name>A0A6A6S1S8_9PLEO</name>
<protein>
    <submittedName>
        <fullName evidence="2">Uncharacterized protein</fullName>
    </submittedName>
</protein>
<evidence type="ECO:0000313" key="2">
    <source>
        <dbReference type="EMBL" id="KAF2641475.1"/>
    </source>
</evidence>
<keyword evidence="3" id="KW-1185">Reference proteome</keyword>
<feature type="region of interest" description="Disordered" evidence="1">
    <location>
        <begin position="153"/>
        <end position="185"/>
    </location>
</feature>
<proteinExistence type="predicted"/>
<evidence type="ECO:0000313" key="3">
    <source>
        <dbReference type="Proteomes" id="UP000799753"/>
    </source>
</evidence>
<sequence length="959" mass="107877">MPWLSVLAAPGSPSCFLHHSARISSAAHSHLLALVPSRNPQKYRQICHHPRNSALDGALGSPPTSLRIHPSAHGSAHRLIASSSNPARSYASDETLPEDDAGVLVSWLGVGPDEAAYSGFQPQLSRRALKSRRPNPSALIHEALKNITRGLYVDTPPHKKNRSCTGAWHGRRKRPGGLPQKQSRSSLDWYGLHPRTSPPSLHTILLRHLRTVTASPSTGTGLELSDEEASLLRSHGFSAHSVEQWTYSLLERRSVSAVWTFTDKNETPPLFLVLLFLRRKRMRSLALGVLLRHIRARLEIERVHWTSLQLLMVRLLRHARELWPETIPWIASLYAEHAMRIYTDAKENGRLSPTLLSGITRFSNSILSLISLPASVRPVLASLHQEKAQFEILHFMASCDPALSMTRTGFRATVRNQLAHSKTSQERTWAELKGPSWPPWKGKRTAMDEEKGYEFGVSRASRILHRMFEAGYEGRVWEDVAQIYAGWDTDFSPTIQTRTSLPHISTQSRNSDKLSALVWAARIDTTRTRREAWACFLAYEASNETASPEVYFAMFGKLYVHQLDEEEQKTKDQKAGSKPLLPGDMKEVLPDPKSPLHLVYLSDPVPEIEHLYHRMVTKGVRPSNRLLALLVGILKDFPTVLELLEANQDKFEGGMKCLLDGTILAQGNESSVPPYFIGSFIQFLCRFGRFYGHPPTKPMALPLNFEAHQLRLRLDKSYLLEYAFTLLLQYKPTYNPAWTAYLQKLCYSHRGIRQAEHLRAPAIVATYKAICALFEEIDENDLDPDDTQFQLLCTVVRYTAGTAYSGRLDSNDTQHILSTGPHFLRTVFHNLVGADIDPNDDHQREQDNAIPPCIPKPAALHAYVQTLGVLRDYEGLYSFSIWATLHHTQITERANAQHSGPQALFKTLVALRVGLEGVNGQGGASRELVELVRYEMEGVKEWGWPSDEHVAAYTAHGKK</sequence>
<gene>
    <name evidence="2" type="ORF">P280DRAFT_469093</name>
</gene>
<dbReference type="AlphaFoldDB" id="A0A6A6S1S8"/>
<dbReference type="Proteomes" id="UP000799753">
    <property type="component" value="Unassembled WGS sequence"/>
</dbReference>
<dbReference type="EMBL" id="MU006783">
    <property type="protein sequence ID" value="KAF2641475.1"/>
    <property type="molecule type" value="Genomic_DNA"/>
</dbReference>
<dbReference type="OrthoDB" id="410701at2759"/>
<reference evidence="2" key="1">
    <citation type="journal article" date="2020" name="Stud. Mycol.">
        <title>101 Dothideomycetes genomes: a test case for predicting lifestyles and emergence of pathogens.</title>
        <authorList>
            <person name="Haridas S."/>
            <person name="Albert R."/>
            <person name="Binder M."/>
            <person name="Bloem J."/>
            <person name="Labutti K."/>
            <person name="Salamov A."/>
            <person name="Andreopoulos B."/>
            <person name="Baker S."/>
            <person name="Barry K."/>
            <person name="Bills G."/>
            <person name="Bluhm B."/>
            <person name="Cannon C."/>
            <person name="Castanera R."/>
            <person name="Culley D."/>
            <person name="Daum C."/>
            <person name="Ezra D."/>
            <person name="Gonzalez J."/>
            <person name="Henrissat B."/>
            <person name="Kuo A."/>
            <person name="Liang C."/>
            <person name="Lipzen A."/>
            <person name="Lutzoni F."/>
            <person name="Magnuson J."/>
            <person name="Mondo S."/>
            <person name="Nolan M."/>
            <person name="Ohm R."/>
            <person name="Pangilinan J."/>
            <person name="Park H.-J."/>
            <person name="Ramirez L."/>
            <person name="Alfaro M."/>
            <person name="Sun H."/>
            <person name="Tritt A."/>
            <person name="Yoshinaga Y."/>
            <person name="Zwiers L.-H."/>
            <person name="Turgeon B."/>
            <person name="Goodwin S."/>
            <person name="Spatafora J."/>
            <person name="Crous P."/>
            <person name="Grigoriev I."/>
        </authorList>
    </citation>
    <scope>NUCLEOTIDE SEQUENCE</scope>
    <source>
        <strain evidence="2">CBS 473.64</strain>
    </source>
</reference>